<keyword evidence="1" id="KW-0067">ATP-binding</keyword>
<dbReference type="InterPro" id="IPR003960">
    <property type="entry name" value="ATPase_AAA_CS"/>
</dbReference>
<dbReference type="InterPro" id="IPR003959">
    <property type="entry name" value="ATPase_AAA_core"/>
</dbReference>
<dbReference type="SMART" id="SM00382">
    <property type="entry name" value="AAA"/>
    <property type="match status" value="1"/>
</dbReference>
<dbReference type="WBParaSite" id="HCON_00052010-00001">
    <property type="protein sequence ID" value="HCON_00052010-00001"/>
    <property type="gene ID" value="HCON_00052010"/>
</dbReference>
<dbReference type="AlphaFoldDB" id="A0A7I5E7P2"/>
<proteinExistence type="inferred from homology"/>
<dbReference type="Gene3D" id="1.10.8.60">
    <property type="match status" value="1"/>
</dbReference>
<dbReference type="SUPFAM" id="SSF52540">
    <property type="entry name" value="P-loop containing nucleoside triphosphate hydrolases"/>
    <property type="match status" value="1"/>
</dbReference>
<accession>A0A7I5E7P2</accession>
<dbReference type="OMA" id="VSFEWIA"/>
<evidence type="ECO:0000259" key="2">
    <source>
        <dbReference type="SMART" id="SM00382"/>
    </source>
</evidence>
<dbReference type="PROSITE" id="PS00674">
    <property type="entry name" value="AAA"/>
    <property type="match status" value="1"/>
</dbReference>
<dbReference type="InterPro" id="IPR050304">
    <property type="entry name" value="MT-severing_AAA_ATPase"/>
</dbReference>
<dbReference type="InterPro" id="IPR003593">
    <property type="entry name" value="AAA+_ATPase"/>
</dbReference>
<name>A0A7I5E7P2_HAECO</name>
<dbReference type="OrthoDB" id="5334845at2759"/>
<sequence length="441" mass="50280">MGTNSWSDDDVYDWLHRFSLALEETVQTGADTTKEEIVKLLAFLTTFNDTIQRNGIYRHLHRTLKLAQDLLDAALSQHVKNEQTALPTTAQKSDLQNLSHQFSMKTESEVSDIGTAEKIPPEICPTSDVTEISTPPFEPSRSIAKDELDSFSTSRRQAIESTIVTNLDELPKLSEIIGLEEAKTALFEALVDPIQYPEWFVSSDLKPWKAVLLYGPPGTGKSALAQAIVREIKSHLYQVSSSDLISTWSGQSERLIRELFDHAVALNRTAVIFIDEVDSLCRTRCSSEDDANRRVKTELLVQIQRLQSTSRVVLVCATNCPWDLDPAFMRRFEKKIYVGLPDYRSRLDMLKSRLLHTTMDSSVSFEWIAEATNGFSGDDIRRFATELAYTQFRYYKLRNRFHSDPTSRQALSFQDIEDVLSSFSKSVEDHQLARFLEYRNK</sequence>
<organism evidence="3 4">
    <name type="scientific">Haemonchus contortus</name>
    <name type="common">Barber pole worm</name>
    <dbReference type="NCBI Taxonomy" id="6289"/>
    <lineage>
        <taxon>Eukaryota</taxon>
        <taxon>Metazoa</taxon>
        <taxon>Ecdysozoa</taxon>
        <taxon>Nematoda</taxon>
        <taxon>Chromadorea</taxon>
        <taxon>Rhabditida</taxon>
        <taxon>Rhabditina</taxon>
        <taxon>Rhabditomorpha</taxon>
        <taxon>Strongyloidea</taxon>
        <taxon>Trichostrongylidae</taxon>
        <taxon>Haemonchus</taxon>
    </lineage>
</organism>
<dbReference type="PANTHER" id="PTHR23074:SF72">
    <property type="entry name" value="VACUOLAR PROTEIN SORTING-ASSOCIATED PROTEIN 4B"/>
    <property type="match status" value="1"/>
</dbReference>
<dbReference type="PANTHER" id="PTHR23074">
    <property type="entry name" value="AAA DOMAIN-CONTAINING"/>
    <property type="match status" value="1"/>
</dbReference>
<dbReference type="Pfam" id="PF00004">
    <property type="entry name" value="AAA"/>
    <property type="match status" value="1"/>
</dbReference>
<evidence type="ECO:0000313" key="3">
    <source>
        <dbReference type="Proteomes" id="UP000025227"/>
    </source>
</evidence>
<comment type="similarity">
    <text evidence="1">Belongs to the AAA ATPase family.</text>
</comment>
<dbReference type="GO" id="GO:0005524">
    <property type="term" value="F:ATP binding"/>
    <property type="evidence" value="ECO:0007669"/>
    <property type="project" value="UniProtKB-KW"/>
</dbReference>
<dbReference type="GO" id="GO:0007033">
    <property type="term" value="P:vacuole organization"/>
    <property type="evidence" value="ECO:0007669"/>
    <property type="project" value="TreeGrafter"/>
</dbReference>
<dbReference type="Gene3D" id="3.40.50.300">
    <property type="entry name" value="P-loop containing nucleotide triphosphate hydrolases"/>
    <property type="match status" value="1"/>
</dbReference>
<dbReference type="InterPro" id="IPR027417">
    <property type="entry name" value="P-loop_NTPase"/>
</dbReference>
<dbReference type="Proteomes" id="UP000025227">
    <property type="component" value="Unplaced"/>
</dbReference>
<dbReference type="GO" id="GO:0016197">
    <property type="term" value="P:endosomal transport"/>
    <property type="evidence" value="ECO:0007669"/>
    <property type="project" value="TreeGrafter"/>
</dbReference>
<dbReference type="GO" id="GO:0016887">
    <property type="term" value="F:ATP hydrolysis activity"/>
    <property type="evidence" value="ECO:0007669"/>
    <property type="project" value="InterPro"/>
</dbReference>
<keyword evidence="3" id="KW-1185">Reference proteome</keyword>
<reference evidence="4" key="1">
    <citation type="submission" date="2020-12" db="UniProtKB">
        <authorList>
            <consortium name="WormBaseParasite"/>
        </authorList>
    </citation>
    <scope>IDENTIFICATION</scope>
    <source>
        <strain evidence="4">MHco3</strain>
    </source>
</reference>
<evidence type="ECO:0000313" key="4">
    <source>
        <dbReference type="WBParaSite" id="HCON_00052010-00001"/>
    </source>
</evidence>
<keyword evidence="1" id="KW-0547">Nucleotide-binding</keyword>
<protein>
    <submittedName>
        <fullName evidence="4">AAA domain-containing protein</fullName>
    </submittedName>
</protein>
<evidence type="ECO:0000256" key="1">
    <source>
        <dbReference type="RuleBase" id="RU003651"/>
    </source>
</evidence>
<feature type="domain" description="AAA+ ATPase" evidence="2">
    <location>
        <begin position="207"/>
        <end position="342"/>
    </location>
</feature>